<dbReference type="GO" id="GO:0006508">
    <property type="term" value="P:proteolysis"/>
    <property type="evidence" value="ECO:0007669"/>
    <property type="project" value="UniProtKB-KW"/>
</dbReference>
<dbReference type="InterPro" id="IPR019127">
    <property type="entry name" value="Exosortase"/>
</dbReference>
<keyword evidence="3" id="KW-0645">Protease</keyword>
<feature type="transmembrane region" description="Helical" evidence="8">
    <location>
        <begin position="121"/>
        <end position="139"/>
    </location>
</feature>
<evidence type="ECO:0000313" key="11">
    <source>
        <dbReference type="Proteomes" id="UP000011717"/>
    </source>
</evidence>
<evidence type="ECO:0000256" key="3">
    <source>
        <dbReference type="ARBA" id="ARBA00022670"/>
    </source>
</evidence>
<keyword evidence="5" id="KW-0378">Hydrolase</keyword>
<dbReference type="NCBIfam" id="TIGR02602">
    <property type="entry name" value="8TM_EpsH"/>
    <property type="match status" value="1"/>
</dbReference>
<dbReference type="InterPro" id="IPR014263">
    <property type="entry name" value="Methanolan_biosynth_EpsI"/>
</dbReference>
<evidence type="ECO:0000259" key="9">
    <source>
        <dbReference type="Pfam" id="PF11984"/>
    </source>
</evidence>
<dbReference type="AlphaFoldDB" id="M2T827"/>
<feature type="transmembrane region" description="Helical" evidence="8">
    <location>
        <begin position="91"/>
        <end position="109"/>
    </location>
</feature>
<dbReference type="InterPro" id="IPR013426">
    <property type="entry name" value="EpsH-like"/>
</dbReference>
<dbReference type="EMBL" id="AMRV01000006">
    <property type="protein sequence ID" value="EMD82684.1"/>
    <property type="molecule type" value="Genomic_DNA"/>
</dbReference>
<sequence length="522" mass="57020">MNVQSAVKPEDVDARAAASEMQRLSPEWRLSLAAWGALVAAIFLLLWRDVVDLVMLWWGNATYQHCLLVPPIIAYLVYLRRREVTALVPRPFLPAALVLFVGGIGWLLGEIAGVALVRHTALIGLLMFSVPLVFGLTVARGLLFPLFYAIFMIPFGDQLIPWLQIVTAKMSIELLDLFQVPAYIDGVFIEIPNGSFHVAEACSGARFLIAMIAFSTLVAHLCFKSTLRRITCVVSAVVLAIVANGIRAWGTIYIAWHTDPSFAQGVDHVVYGWFFFALIMIIVLGVGWFFFDRPADDPAFDPARLQPSPPRLVTRKGFVAAAAAGIAAVIVAPAYTSLVVDHEPDVRIAAVLAPEVAGWTKVDAAGSGWQPHYDNATASAAQTYVDTAGRRVDLFVAVYELQTEEAEMITYGNGLIEPEGDWSWSRDLANPEGGRAIQIQRRPWTRDIWQYLLVGDVVTGSDYEAKLQTLMARLTSGPTLAGVLVLSTERTGGEQAGKAALRDFRAAMGDPQTVIRNAAIAE</sequence>
<dbReference type="RefSeq" id="WP_008602576.1">
    <property type="nucleotide sequence ID" value="NZ_AMRV01000006.1"/>
</dbReference>
<evidence type="ECO:0000256" key="2">
    <source>
        <dbReference type="ARBA" id="ARBA00022475"/>
    </source>
</evidence>
<dbReference type="NCBIfam" id="TIGR02914">
    <property type="entry name" value="EpsI_fam"/>
    <property type="match status" value="1"/>
</dbReference>
<proteinExistence type="predicted"/>
<feature type="transmembrane region" description="Helical" evidence="8">
    <location>
        <begin position="146"/>
        <end position="165"/>
    </location>
</feature>
<keyword evidence="6 8" id="KW-1133">Transmembrane helix</keyword>
<protein>
    <recommendedName>
        <fullName evidence="9">Methanolan biosynthesis EpsI domain-containing protein</fullName>
    </recommendedName>
</protein>
<dbReference type="GO" id="GO:0005886">
    <property type="term" value="C:plasma membrane"/>
    <property type="evidence" value="ECO:0007669"/>
    <property type="project" value="UniProtKB-SubCell"/>
</dbReference>
<organism evidence="10 11">
    <name type="scientific">Pacificimonas flava</name>
    <dbReference type="NCBI Taxonomy" id="1234595"/>
    <lineage>
        <taxon>Bacteria</taxon>
        <taxon>Pseudomonadati</taxon>
        <taxon>Pseudomonadota</taxon>
        <taxon>Alphaproteobacteria</taxon>
        <taxon>Sphingomonadales</taxon>
        <taxon>Sphingosinicellaceae</taxon>
        <taxon>Pacificimonas</taxon>
    </lineage>
</organism>
<keyword evidence="7 8" id="KW-0472">Membrane</keyword>
<evidence type="ECO:0000256" key="5">
    <source>
        <dbReference type="ARBA" id="ARBA00022801"/>
    </source>
</evidence>
<comment type="subcellular location">
    <subcellularLocation>
        <location evidence="1">Cell membrane</location>
        <topology evidence="1">Multi-pass membrane protein</topology>
    </subcellularLocation>
</comment>
<evidence type="ECO:0000256" key="1">
    <source>
        <dbReference type="ARBA" id="ARBA00004651"/>
    </source>
</evidence>
<feature type="transmembrane region" description="Helical" evidence="8">
    <location>
        <begin position="62"/>
        <end position="79"/>
    </location>
</feature>
<evidence type="ECO:0000256" key="8">
    <source>
        <dbReference type="SAM" id="Phobius"/>
    </source>
</evidence>
<evidence type="ECO:0000256" key="6">
    <source>
        <dbReference type="ARBA" id="ARBA00022989"/>
    </source>
</evidence>
<name>M2T827_9SPHN</name>
<dbReference type="NCBIfam" id="TIGR04178">
    <property type="entry name" value="exo_archaeo"/>
    <property type="match status" value="1"/>
</dbReference>
<feature type="transmembrane region" description="Helical" evidence="8">
    <location>
        <begin position="205"/>
        <end position="223"/>
    </location>
</feature>
<dbReference type="GO" id="GO:0008233">
    <property type="term" value="F:peptidase activity"/>
    <property type="evidence" value="ECO:0007669"/>
    <property type="project" value="UniProtKB-KW"/>
</dbReference>
<evidence type="ECO:0000256" key="7">
    <source>
        <dbReference type="ARBA" id="ARBA00023136"/>
    </source>
</evidence>
<reference evidence="10 11" key="1">
    <citation type="journal article" date="2013" name="Genome Announc.">
        <title>Draft Genome Sequence of Strain JLT2015T, Belonging to the Family Sphingomonadaceae of the Alphaproteobacteria.</title>
        <authorList>
            <person name="Tang K."/>
            <person name="Liu K."/>
            <person name="Li S."/>
            <person name="Jiao N."/>
        </authorList>
    </citation>
    <scope>NUCLEOTIDE SEQUENCE [LARGE SCALE GENOMIC DNA]</scope>
    <source>
        <strain evidence="10 11">JLT2015</strain>
    </source>
</reference>
<feature type="transmembrane region" description="Helical" evidence="8">
    <location>
        <begin position="30"/>
        <end position="47"/>
    </location>
</feature>
<dbReference type="NCBIfam" id="TIGR03109">
    <property type="entry name" value="exosort_XrtA"/>
    <property type="match status" value="1"/>
</dbReference>
<feature type="transmembrane region" description="Helical" evidence="8">
    <location>
        <begin position="230"/>
        <end position="250"/>
    </location>
</feature>
<feature type="domain" description="Methanolan biosynthesis EpsI" evidence="9">
    <location>
        <begin position="325"/>
        <end position="509"/>
    </location>
</feature>
<dbReference type="OrthoDB" id="9797363at2"/>
<feature type="transmembrane region" description="Helical" evidence="8">
    <location>
        <begin position="270"/>
        <end position="291"/>
    </location>
</feature>
<keyword evidence="2" id="KW-1003">Cell membrane</keyword>
<dbReference type="Pfam" id="PF09721">
    <property type="entry name" value="Exosortase_EpsH"/>
    <property type="match status" value="1"/>
</dbReference>
<keyword evidence="4 8" id="KW-0812">Transmembrane</keyword>
<dbReference type="InterPro" id="IPR026392">
    <property type="entry name" value="Exo/Archaeosortase_dom"/>
</dbReference>
<feature type="transmembrane region" description="Helical" evidence="8">
    <location>
        <begin position="312"/>
        <end position="335"/>
    </location>
</feature>
<accession>M2T827</accession>
<dbReference type="Pfam" id="PF11984">
    <property type="entry name" value="DUF3485"/>
    <property type="match status" value="1"/>
</dbReference>
<comment type="caution">
    <text evidence="10">The sequence shown here is derived from an EMBL/GenBank/DDBJ whole genome shotgun (WGS) entry which is preliminary data.</text>
</comment>
<keyword evidence="11" id="KW-1185">Reference proteome</keyword>
<evidence type="ECO:0000256" key="4">
    <source>
        <dbReference type="ARBA" id="ARBA00022692"/>
    </source>
</evidence>
<dbReference type="Proteomes" id="UP000011717">
    <property type="component" value="Unassembled WGS sequence"/>
</dbReference>
<dbReference type="InterPro" id="IPR017540">
    <property type="entry name" value="Exosortase-1"/>
</dbReference>
<gene>
    <name evidence="10" type="ORF">C725_2071</name>
</gene>
<evidence type="ECO:0000313" key="10">
    <source>
        <dbReference type="EMBL" id="EMD82684.1"/>
    </source>
</evidence>